<sequence>MAEEKTLREHAAPQVNQAPLCIATPTLQAPLELKSGLIHLLPKFRGLMNEDPYQHLKEFHVVCSSMKPERVTEEKIKLRVFPFSLDGAAKEWLFYLPAGSITSWEGMMSFFLDRYFPSSRVINVRRDICGIKQKGTETLFDYWERFKKLCASCQQHDTPEQSLLHYFYEGLLPTERIRPPNFQNFQSRPQAPSSSQQPSSSRSDSSLEDIVKSLALNTQQFQMSTQQFQNETRSSIQSLESQMSKLATSMSKLESQGKLPSQTETNPKQNASAITLRSGKKLEEPVKKRSRGHGLGDKIEPELPKTVSRGHGSSAEAEPEVEVVEQKPVEPTREFEKTILHNDASPLHDEFPDEHLLAIQNVTPWYADLVNYITTGHFPEELLRFDTGKTFKVNGHRLKTFYEGFPEEKVEKIDLESVEVVTLPIPTVSLLPHPCKPSPSPPHTTNFHSGHHPKSSYSNIHHHRFSSFSREPPTTTTRRPFLALPSRFLLHSSLPLTSPSHLPPPSPPFVPAVGRTPHFPLPRVLLFL</sequence>
<feature type="compositionally biased region" description="Low complexity" evidence="1">
    <location>
        <begin position="186"/>
        <end position="204"/>
    </location>
</feature>
<protein>
    <submittedName>
        <fullName evidence="3">DNA-directed DNA polymerase</fullName>
    </submittedName>
</protein>
<keyword evidence="3" id="KW-0239">DNA-directed DNA polymerase</keyword>
<keyword evidence="3" id="KW-0808">Transferase</keyword>
<name>A0A834SSJ4_9FABA</name>
<proteinExistence type="predicted"/>
<dbReference type="InterPro" id="IPR005162">
    <property type="entry name" value="Retrotrans_gag_dom"/>
</dbReference>
<evidence type="ECO:0000313" key="3">
    <source>
        <dbReference type="EMBL" id="KAF7802604.1"/>
    </source>
</evidence>
<comment type="caution">
    <text evidence="3">The sequence shown here is derived from an EMBL/GenBank/DDBJ whole genome shotgun (WGS) entry which is preliminary data.</text>
</comment>
<keyword evidence="3" id="KW-0548">Nucleotidyltransferase</keyword>
<dbReference type="OrthoDB" id="1306017at2759"/>
<feature type="domain" description="Retrotransposon gag" evidence="2">
    <location>
        <begin position="80"/>
        <end position="172"/>
    </location>
</feature>
<feature type="compositionally biased region" description="Basic and acidic residues" evidence="1">
    <location>
        <begin position="294"/>
        <end position="303"/>
    </location>
</feature>
<reference evidence="3" key="1">
    <citation type="submission" date="2020-09" db="EMBL/GenBank/DDBJ databases">
        <title>Genome-Enabled Discovery of Anthraquinone Biosynthesis in Senna tora.</title>
        <authorList>
            <person name="Kang S.-H."/>
            <person name="Pandey R.P."/>
            <person name="Lee C.-M."/>
            <person name="Sim J.-S."/>
            <person name="Jeong J.-T."/>
            <person name="Choi B.-S."/>
            <person name="Jung M."/>
            <person name="Ginzburg D."/>
            <person name="Zhao K."/>
            <person name="Won S.Y."/>
            <person name="Oh T.-J."/>
            <person name="Yu Y."/>
            <person name="Kim N.-H."/>
            <person name="Lee O.R."/>
            <person name="Lee T.-H."/>
            <person name="Bashyal P."/>
            <person name="Kim T.-S."/>
            <person name="Lee W.-H."/>
            <person name="Kawkins C."/>
            <person name="Kim C.-K."/>
            <person name="Kim J.S."/>
            <person name="Ahn B.O."/>
            <person name="Rhee S.Y."/>
            <person name="Sohng J.K."/>
        </authorList>
    </citation>
    <scope>NUCLEOTIDE SEQUENCE</scope>
    <source>
        <tissue evidence="3">Leaf</tissue>
    </source>
</reference>
<dbReference type="EMBL" id="JAAIUW010000013">
    <property type="protein sequence ID" value="KAF7802604.1"/>
    <property type="molecule type" value="Genomic_DNA"/>
</dbReference>
<feature type="region of interest" description="Disordered" evidence="1">
    <location>
        <begin position="432"/>
        <end position="454"/>
    </location>
</feature>
<evidence type="ECO:0000256" key="1">
    <source>
        <dbReference type="SAM" id="MobiDB-lite"/>
    </source>
</evidence>
<dbReference type="PANTHER" id="PTHR33223">
    <property type="entry name" value="CCHC-TYPE DOMAIN-CONTAINING PROTEIN"/>
    <property type="match status" value="1"/>
</dbReference>
<dbReference type="GO" id="GO:0003887">
    <property type="term" value="F:DNA-directed DNA polymerase activity"/>
    <property type="evidence" value="ECO:0007669"/>
    <property type="project" value="UniProtKB-KW"/>
</dbReference>
<dbReference type="Pfam" id="PF03732">
    <property type="entry name" value="Retrotrans_gag"/>
    <property type="match status" value="1"/>
</dbReference>
<organism evidence="3 4">
    <name type="scientific">Senna tora</name>
    <dbReference type="NCBI Taxonomy" id="362788"/>
    <lineage>
        <taxon>Eukaryota</taxon>
        <taxon>Viridiplantae</taxon>
        <taxon>Streptophyta</taxon>
        <taxon>Embryophyta</taxon>
        <taxon>Tracheophyta</taxon>
        <taxon>Spermatophyta</taxon>
        <taxon>Magnoliopsida</taxon>
        <taxon>eudicotyledons</taxon>
        <taxon>Gunneridae</taxon>
        <taxon>Pentapetalae</taxon>
        <taxon>rosids</taxon>
        <taxon>fabids</taxon>
        <taxon>Fabales</taxon>
        <taxon>Fabaceae</taxon>
        <taxon>Caesalpinioideae</taxon>
        <taxon>Cassia clade</taxon>
        <taxon>Senna</taxon>
    </lineage>
</organism>
<keyword evidence="4" id="KW-1185">Reference proteome</keyword>
<feature type="region of interest" description="Disordered" evidence="1">
    <location>
        <begin position="178"/>
        <end position="207"/>
    </location>
</feature>
<evidence type="ECO:0000259" key="2">
    <source>
        <dbReference type="Pfam" id="PF03732"/>
    </source>
</evidence>
<gene>
    <name evidence="3" type="ORF">G2W53_041715</name>
</gene>
<evidence type="ECO:0000313" key="4">
    <source>
        <dbReference type="Proteomes" id="UP000634136"/>
    </source>
</evidence>
<dbReference type="AlphaFoldDB" id="A0A834SSJ4"/>
<feature type="compositionally biased region" description="Polar residues" evidence="1">
    <location>
        <begin position="230"/>
        <end position="275"/>
    </location>
</feature>
<dbReference type="PANTHER" id="PTHR33223:SF6">
    <property type="entry name" value="CCHC-TYPE DOMAIN-CONTAINING PROTEIN"/>
    <property type="match status" value="1"/>
</dbReference>
<feature type="region of interest" description="Disordered" evidence="1">
    <location>
        <begin position="225"/>
        <end position="328"/>
    </location>
</feature>
<dbReference type="Proteomes" id="UP000634136">
    <property type="component" value="Unassembled WGS sequence"/>
</dbReference>
<accession>A0A834SSJ4</accession>